<accession>A0AA96KRE1</accession>
<dbReference type="EMBL" id="OQ884030">
    <property type="protein sequence ID" value="WNO29739.1"/>
    <property type="molecule type" value="Genomic_DNA"/>
</dbReference>
<sequence length="188" mass="22278">MEKKLIEELTQDELKKVWENNPKLQEQVREDFMDSEMYWVTERLGYLKPYLSDWSVGAYNQSYINIDDYEGFVEGAERLANEMSLLQDEEEDKEAMNEMTSTRDAYELADEETDAEVLEELENTFHKTCDGVADNIAQLMEHALDCCYVDANALDYFLDFYVNNRMDEDYYVIPENNYKLYQSVTRSF</sequence>
<reference evidence="1" key="1">
    <citation type="submission" date="2023-04" db="EMBL/GenBank/DDBJ databases">
        <authorList>
            <person name="Zhang X."/>
        </authorList>
    </citation>
    <scope>NUCLEOTIDE SEQUENCE</scope>
</reference>
<protein>
    <submittedName>
        <fullName evidence="1">Uncharacterized protein</fullName>
    </submittedName>
</protein>
<proteinExistence type="predicted"/>
<organism evidence="1">
    <name type="scientific">Bacillus phage SDFMU_Pbc</name>
    <dbReference type="NCBI Taxonomy" id="3076135"/>
    <lineage>
        <taxon>Viruses</taxon>
        <taxon>Duplodnaviria</taxon>
        <taxon>Heunggongvirae</taxon>
        <taxon>Uroviricota</taxon>
        <taxon>Caudoviricetes</taxon>
        <taxon>Herelleviridae</taxon>
        <taxon>Bastillevirinae</taxon>
        <taxon>Agatevirus</taxon>
        <taxon>Agatevirus agate</taxon>
    </lineage>
</organism>
<name>A0AA96KRE1_9CAUD</name>
<evidence type="ECO:0000313" key="1">
    <source>
        <dbReference type="EMBL" id="WNO29739.1"/>
    </source>
</evidence>